<proteinExistence type="predicted"/>
<dbReference type="SUPFAM" id="SSF52540">
    <property type="entry name" value="P-loop containing nucleoside triphosphate hydrolases"/>
    <property type="match status" value="1"/>
</dbReference>
<gene>
    <name evidence="2" type="ORF">C8D86_1358</name>
</gene>
<accession>A0A370G2Q1</accession>
<dbReference type="RefSeq" id="WP_114835389.1">
    <property type="nucleotide sequence ID" value="NZ_LR699118.1"/>
</dbReference>
<dbReference type="InterPro" id="IPR050678">
    <property type="entry name" value="DNA_Partitioning_ATPase"/>
</dbReference>
<sequence>MSVILIGGEKGGTGKSTIATNLSIMSCLMGHDVLLLDTDKQGSSSKFVSHRNETGLKPTPTCVQIRGKYLHKEIEDLNNRYEVIVIDAGGQDSIELRAAMASPSVTRLYTPLQPSEFDLNTLATMDDLVCTAQSFNHNLEAFIIFNQSPTHSKIYSLSEAQEFSKDYENLKICNSIISHRVPFQYATSHYMSVVEFELDRIKSMPAWQAKRYVPKASIELSALYEEIFSEKFTGEITNFFNVSVVPEEVA</sequence>
<dbReference type="Proteomes" id="UP000254720">
    <property type="component" value="Unassembled WGS sequence"/>
</dbReference>
<evidence type="ECO:0000313" key="2">
    <source>
        <dbReference type="EMBL" id="RDI37982.1"/>
    </source>
</evidence>
<evidence type="ECO:0000313" key="3">
    <source>
        <dbReference type="Proteomes" id="UP000254720"/>
    </source>
</evidence>
<dbReference type="Pfam" id="PF01656">
    <property type="entry name" value="CbiA"/>
    <property type="match status" value="1"/>
</dbReference>
<name>A0A370G2Q1_9COXI</name>
<dbReference type="InterPro" id="IPR002586">
    <property type="entry name" value="CobQ/CobB/MinD/ParA_Nub-bd_dom"/>
</dbReference>
<dbReference type="PANTHER" id="PTHR13696:SF96">
    <property type="entry name" value="COBQ_COBB_MIND_PARA NUCLEOTIDE BINDING DOMAIN-CONTAINING PROTEIN"/>
    <property type="match status" value="1"/>
</dbReference>
<dbReference type="CDD" id="cd02042">
    <property type="entry name" value="ParAB_family"/>
    <property type="match status" value="1"/>
</dbReference>
<protein>
    <submittedName>
        <fullName evidence="2">Plasmid segregation oscillating ATPase ParF</fullName>
    </submittedName>
</protein>
<comment type="caution">
    <text evidence="2">The sequence shown here is derived from an EMBL/GenBank/DDBJ whole genome shotgun (WGS) entry which is preliminary data.</text>
</comment>
<dbReference type="AlphaFoldDB" id="A0A370G2Q1"/>
<dbReference type="Gene3D" id="3.40.50.300">
    <property type="entry name" value="P-loop containing nucleotide triphosphate hydrolases"/>
    <property type="match status" value="1"/>
</dbReference>
<dbReference type="EMBL" id="QQAX01000035">
    <property type="protein sequence ID" value="RDI37982.1"/>
    <property type="molecule type" value="Genomic_DNA"/>
</dbReference>
<dbReference type="PANTHER" id="PTHR13696">
    <property type="entry name" value="P-LOOP CONTAINING NUCLEOSIDE TRIPHOSPHATE HYDROLASE"/>
    <property type="match status" value="1"/>
</dbReference>
<feature type="domain" description="CobQ/CobB/MinD/ParA nucleotide binding" evidence="1">
    <location>
        <begin position="4"/>
        <end position="161"/>
    </location>
</feature>
<dbReference type="OrthoDB" id="69313at2"/>
<organism evidence="2 3">
    <name type="scientific">Aquicella lusitana</name>
    <dbReference type="NCBI Taxonomy" id="254246"/>
    <lineage>
        <taxon>Bacteria</taxon>
        <taxon>Pseudomonadati</taxon>
        <taxon>Pseudomonadota</taxon>
        <taxon>Gammaproteobacteria</taxon>
        <taxon>Legionellales</taxon>
        <taxon>Coxiellaceae</taxon>
        <taxon>Aquicella</taxon>
    </lineage>
</organism>
<dbReference type="InterPro" id="IPR027417">
    <property type="entry name" value="P-loop_NTPase"/>
</dbReference>
<reference evidence="2 3" key="1">
    <citation type="submission" date="2018-07" db="EMBL/GenBank/DDBJ databases">
        <title>Genomic Encyclopedia of Type Strains, Phase IV (KMG-IV): sequencing the most valuable type-strain genomes for metagenomic binning, comparative biology and taxonomic classification.</title>
        <authorList>
            <person name="Goeker M."/>
        </authorList>
    </citation>
    <scope>NUCLEOTIDE SEQUENCE [LARGE SCALE GENOMIC DNA]</scope>
    <source>
        <strain evidence="2 3">DSM 16500</strain>
    </source>
</reference>
<evidence type="ECO:0000259" key="1">
    <source>
        <dbReference type="Pfam" id="PF01656"/>
    </source>
</evidence>
<keyword evidence="3" id="KW-1185">Reference proteome</keyword>